<feature type="transmembrane region" description="Helical" evidence="1">
    <location>
        <begin position="188"/>
        <end position="207"/>
    </location>
</feature>
<keyword evidence="3" id="KW-1185">Reference proteome</keyword>
<comment type="caution">
    <text evidence="2">The sequence shown here is derived from an EMBL/GenBank/DDBJ whole genome shotgun (WGS) entry which is preliminary data.</text>
</comment>
<feature type="transmembrane region" description="Helical" evidence="1">
    <location>
        <begin position="72"/>
        <end position="94"/>
    </location>
</feature>
<proteinExistence type="predicted"/>
<gene>
    <name evidence="2" type="ORF">GCM10023144_18500</name>
</gene>
<feature type="transmembrane region" description="Helical" evidence="1">
    <location>
        <begin position="115"/>
        <end position="136"/>
    </location>
</feature>
<organism evidence="2 3">
    <name type="scientific">Pigmentiphaga soli</name>
    <dbReference type="NCBI Taxonomy" id="1007095"/>
    <lineage>
        <taxon>Bacteria</taxon>
        <taxon>Pseudomonadati</taxon>
        <taxon>Pseudomonadota</taxon>
        <taxon>Betaproteobacteria</taxon>
        <taxon>Burkholderiales</taxon>
        <taxon>Alcaligenaceae</taxon>
        <taxon>Pigmentiphaga</taxon>
    </lineage>
</organism>
<keyword evidence="1" id="KW-0472">Membrane</keyword>
<dbReference type="Pfam" id="PF10002">
    <property type="entry name" value="DUF2243"/>
    <property type="match status" value="1"/>
</dbReference>
<keyword evidence="1" id="KW-1133">Transmembrane helix</keyword>
<protein>
    <submittedName>
        <fullName evidence="2">DUF2243 domain-containing protein</fullName>
    </submittedName>
</protein>
<reference evidence="3" key="1">
    <citation type="journal article" date="2019" name="Int. J. Syst. Evol. Microbiol.">
        <title>The Global Catalogue of Microorganisms (GCM) 10K type strain sequencing project: providing services to taxonomists for standard genome sequencing and annotation.</title>
        <authorList>
            <consortium name="The Broad Institute Genomics Platform"/>
            <consortium name="The Broad Institute Genome Sequencing Center for Infectious Disease"/>
            <person name="Wu L."/>
            <person name="Ma J."/>
        </authorList>
    </citation>
    <scope>NUCLEOTIDE SEQUENCE [LARGE SCALE GENOMIC DNA]</scope>
    <source>
        <strain evidence="3">JCM 17666</strain>
    </source>
</reference>
<feature type="transmembrane region" description="Helical" evidence="1">
    <location>
        <begin position="156"/>
        <end position="176"/>
    </location>
</feature>
<evidence type="ECO:0000313" key="3">
    <source>
        <dbReference type="Proteomes" id="UP001501671"/>
    </source>
</evidence>
<dbReference type="InterPro" id="IPR018719">
    <property type="entry name" value="DUF2243_membrane"/>
</dbReference>
<evidence type="ECO:0000256" key="1">
    <source>
        <dbReference type="SAM" id="Phobius"/>
    </source>
</evidence>
<name>A0ABP8GVP4_9BURK</name>
<dbReference type="Proteomes" id="UP001501671">
    <property type="component" value="Unassembled WGS sequence"/>
</dbReference>
<sequence>MVLSFRVPCSANAVPPLLCAADSRWLTGKVSASGGHGTCRRTALRAPRRRTGIMSASVTGIPQRQFPRRFEWAGYLTGFGLSGFFDGILLHQILQWHHLLSAITRGVLGDIRGQVMADGLFHAAMYVVAAAGLWLLYRSRATLALAGANRRLLADFWIGFGVWHVVDAVFSHWITGIHRIRMDSPTPLAWDLAWLFVFGLIPLAAGIRMRIGGGPDGGGTGELARHGVAMTLLAATVAAAALNLFPVRRGQIETVMVVLRPGAPAASLFSALGDTGASVLWSDPGGGVWVLAGASAIDLFPLYGRGAMYVSGTLAPAGCSAWFRAPGAGA</sequence>
<dbReference type="EMBL" id="BAABFO010000007">
    <property type="protein sequence ID" value="GAA4330635.1"/>
    <property type="molecule type" value="Genomic_DNA"/>
</dbReference>
<keyword evidence="1" id="KW-0812">Transmembrane</keyword>
<evidence type="ECO:0000313" key="2">
    <source>
        <dbReference type="EMBL" id="GAA4330635.1"/>
    </source>
</evidence>
<feature type="transmembrane region" description="Helical" evidence="1">
    <location>
        <begin position="227"/>
        <end position="245"/>
    </location>
</feature>
<accession>A0ABP8GVP4</accession>